<reference evidence="1 2" key="1">
    <citation type="journal article" date="2012" name="Genet. Mol. Biol.">
        <title>Analysis of 16S rRNA and mxaF genes revealing insights into Methylobacterium niche-specific plant association.</title>
        <authorList>
            <person name="Dourado M.N."/>
            <person name="Andreote F.D."/>
            <person name="Dini-Andreote F."/>
            <person name="Conti R."/>
            <person name="Araujo J.M."/>
            <person name="Araujo W.L."/>
        </authorList>
    </citation>
    <scope>NUCLEOTIDE SEQUENCE [LARGE SCALE GENOMIC DNA]</scope>
    <source>
        <strain evidence="1 2">SR1.6/6</strain>
    </source>
</reference>
<evidence type="ECO:0000313" key="1">
    <source>
        <dbReference type="EMBL" id="QGY00691.1"/>
    </source>
</evidence>
<evidence type="ECO:0000313" key="2">
    <source>
        <dbReference type="Proteomes" id="UP000012488"/>
    </source>
</evidence>
<dbReference type="RefSeq" id="WP_010686772.1">
    <property type="nucleotide sequence ID" value="NZ_CP043538.1"/>
</dbReference>
<dbReference type="Proteomes" id="UP000012488">
    <property type="component" value="Chromosome"/>
</dbReference>
<accession>A0A6B9F9P9</accession>
<dbReference type="KEGG" id="mmes:MMSR116_01270"/>
<name>A0A6B9F9P9_9HYPH</name>
<sequence>MPDDEGFDRLADAAIRVHRLTASHGTPAMQLLSRLLLMEIGTEIAARREADAAANDNPHGSEEPDT</sequence>
<organism evidence="1 2">
    <name type="scientific">Methylobacterium mesophilicum SR1.6/6</name>
    <dbReference type="NCBI Taxonomy" id="908290"/>
    <lineage>
        <taxon>Bacteria</taxon>
        <taxon>Pseudomonadati</taxon>
        <taxon>Pseudomonadota</taxon>
        <taxon>Alphaproteobacteria</taxon>
        <taxon>Hyphomicrobiales</taxon>
        <taxon>Methylobacteriaceae</taxon>
        <taxon>Methylobacterium</taxon>
    </lineage>
</organism>
<dbReference type="EMBL" id="CP043538">
    <property type="protein sequence ID" value="QGY00691.1"/>
    <property type="molecule type" value="Genomic_DNA"/>
</dbReference>
<protein>
    <submittedName>
        <fullName evidence="1">Uncharacterized protein</fullName>
    </submittedName>
</protein>
<dbReference type="AlphaFoldDB" id="A0A6B9F9P9"/>
<reference evidence="1 2" key="2">
    <citation type="journal article" date="2013" name="Genome Announc.">
        <title>Draft Genome Sequence of Methylobacterium mesophilicum Strain SR1.6/6, Isolated from Citrus sinensis.</title>
        <authorList>
            <person name="Marinho Almeida D."/>
            <person name="Dini-Andreote F."/>
            <person name="Camargo Neves A.A."/>
            <person name="Juca Ramos R.T."/>
            <person name="Andreote F.D."/>
            <person name="Carneiro A.R."/>
            <person name="Oliveira de Souza Lima A."/>
            <person name="Caracciolo Gomes de Sa P.H."/>
            <person name="Ribeiro Barbosa M.S."/>
            <person name="Araujo W.L."/>
            <person name="Silva A."/>
        </authorList>
    </citation>
    <scope>NUCLEOTIDE SEQUENCE [LARGE SCALE GENOMIC DNA]</scope>
    <source>
        <strain evidence="1 2">SR1.6/6</strain>
    </source>
</reference>
<proteinExistence type="predicted"/>
<gene>
    <name evidence="1" type="ORF">MMSR116_01270</name>
</gene>
<dbReference type="OrthoDB" id="8005707at2"/>